<evidence type="ECO:0000313" key="3">
    <source>
        <dbReference type="Proteomes" id="UP000241426"/>
    </source>
</evidence>
<gene>
    <name evidence="2" type="ORF">C9J27_03740</name>
</gene>
<protein>
    <submittedName>
        <fullName evidence="2">Uncharacterized protein</fullName>
    </submittedName>
</protein>
<feature type="signal peptide" evidence="1">
    <location>
        <begin position="1"/>
        <end position="18"/>
    </location>
</feature>
<dbReference type="EMBL" id="PYNF01000002">
    <property type="protein sequence ID" value="PSV01145.1"/>
    <property type="molecule type" value="Genomic_DNA"/>
</dbReference>
<dbReference type="AlphaFoldDB" id="A0A2T3KN23"/>
<proteinExistence type="predicted"/>
<evidence type="ECO:0000256" key="1">
    <source>
        <dbReference type="SAM" id="SignalP"/>
    </source>
</evidence>
<name>A0A2T3KN23_9GAMM</name>
<dbReference type="Proteomes" id="UP000241426">
    <property type="component" value="Unassembled WGS sequence"/>
</dbReference>
<dbReference type="RefSeq" id="WP_107288872.1">
    <property type="nucleotide sequence ID" value="NZ_PYNF01000002.1"/>
</dbReference>
<organism evidence="2 3">
    <name type="scientific">Photobacterium kishitanii</name>
    <dbReference type="NCBI Taxonomy" id="318456"/>
    <lineage>
        <taxon>Bacteria</taxon>
        <taxon>Pseudomonadati</taxon>
        <taxon>Pseudomonadota</taxon>
        <taxon>Gammaproteobacteria</taxon>
        <taxon>Vibrionales</taxon>
        <taxon>Vibrionaceae</taxon>
        <taxon>Photobacterium</taxon>
    </lineage>
</organism>
<feature type="chain" id="PRO_5015562781" evidence="1">
    <location>
        <begin position="19"/>
        <end position="155"/>
    </location>
</feature>
<reference evidence="2 3" key="1">
    <citation type="submission" date="2018-01" db="EMBL/GenBank/DDBJ databases">
        <title>Whole genome sequencing of Histamine producing bacteria.</title>
        <authorList>
            <person name="Butler K."/>
        </authorList>
    </citation>
    <scope>NUCLEOTIDE SEQUENCE [LARGE SCALE GENOMIC DNA]</scope>
    <source>
        <strain evidence="2 3">FS-7.2</strain>
    </source>
</reference>
<accession>A0A2T3KN23</accession>
<evidence type="ECO:0000313" key="2">
    <source>
        <dbReference type="EMBL" id="PSV01145.1"/>
    </source>
</evidence>
<comment type="caution">
    <text evidence="2">The sequence shown here is derived from an EMBL/GenBank/DDBJ whole genome shotgun (WGS) entry which is preliminary data.</text>
</comment>
<keyword evidence="1" id="KW-0732">Signal</keyword>
<sequence length="155" mass="17641">MKKYYFIILLIVFSSANADERVFHSGEIVGDDQLFIYRYPSGDDFNMVGVKSSLAPILSSIDKKIAIWNKISECQDFKDSYKDPATFEMVEYDGNPDCSFSILTKHKHVMNCQLSHEKLEGLVSILKADRKELMGFEAVTPYEHILLSKGICKSN</sequence>